<dbReference type="PANTHER" id="PTHR42874:SF1">
    <property type="entry name" value="URICASE"/>
    <property type="match status" value="1"/>
</dbReference>
<dbReference type="Proteomes" id="UP000593567">
    <property type="component" value="Unassembled WGS sequence"/>
</dbReference>
<feature type="binding site" evidence="14">
    <location>
        <position position="232"/>
    </location>
    <ligand>
        <name>5-hydroxyisourate</name>
        <dbReference type="ChEBI" id="CHEBI:18072"/>
    </ligand>
</feature>
<feature type="binding site" evidence="14">
    <location>
        <position position="64"/>
    </location>
    <ligand>
        <name>O2</name>
        <dbReference type="ChEBI" id="CHEBI:15379"/>
    </ligand>
</feature>
<feature type="binding site" evidence="14">
    <location>
        <position position="184"/>
    </location>
    <ligand>
        <name>urate</name>
        <dbReference type="ChEBI" id="CHEBI:17775"/>
    </ligand>
</feature>
<evidence type="ECO:0000313" key="16">
    <source>
        <dbReference type="EMBL" id="KAF6016430.1"/>
    </source>
</evidence>
<reference evidence="16" key="1">
    <citation type="submission" date="2020-06" db="EMBL/GenBank/DDBJ databases">
        <title>Draft genome of Bugula neritina, a colonial animal packing powerful symbionts and potential medicines.</title>
        <authorList>
            <person name="Rayko M."/>
        </authorList>
    </citation>
    <scope>NUCLEOTIDE SEQUENCE [LARGE SCALE GENOMIC DNA]</scope>
    <source>
        <strain evidence="16">Kwan_BN1</strain>
    </source>
</reference>
<dbReference type="PRINTS" id="PR00093">
    <property type="entry name" value="URICASE"/>
</dbReference>
<evidence type="ECO:0000256" key="2">
    <source>
        <dbReference type="ARBA" id="ARBA00004275"/>
    </source>
</evidence>
<keyword evidence="7 12" id="KW-0659">Purine metabolism</keyword>
<keyword evidence="9 12" id="KW-0576">Peroxisome</keyword>
<evidence type="ECO:0000256" key="4">
    <source>
        <dbReference type="ARBA" id="ARBA00009760"/>
    </source>
</evidence>
<dbReference type="SUPFAM" id="SSF55620">
    <property type="entry name" value="Tetrahydrobiopterin biosynthesis enzymes-like"/>
    <property type="match status" value="2"/>
</dbReference>
<dbReference type="PANTHER" id="PTHR42874">
    <property type="entry name" value="URICASE"/>
    <property type="match status" value="1"/>
</dbReference>
<dbReference type="AlphaFoldDB" id="A0A7J7IRA9"/>
<evidence type="ECO:0000256" key="14">
    <source>
        <dbReference type="PIRSR" id="PIRSR000241-2"/>
    </source>
</evidence>
<evidence type="ECO:0000256" key="3">
    <source>
        <dbReference type="ARBA" id="ARBA00004831"/>
    </source>
</evidence>
<gene>
    <name evidence="16" type="ORF">EB796_025271</name>
</gene>
<evidence type="ECO:0000256" key="11">
    <source>
        <dbReference type="ARBA" id="ARBA00048818"/>
    </source>
</evidence>
<dbReference type="EC" id="1.7.3.3" evidence="5 12"/>
<evidence type="ECO:0000313" key="17">
    <source>
        <dbReference type="Proteomes" id="UP000593567"/>
    </source>
</evidence>
<evidence type="ECO:0000256" key="6">
    <source>
        <dbReference type="ARBA" id="ARBA00017098"/>
    </source>
</evidence>
<dbReference type="GO" id="GO:0005777">
    <property type="term" value="C:peroxisome"/>
    <property type="evidence" value="ECO:0007669"/>
    <property type="project" value="UniProtKB-SubCell"/>
</dbReference>
<keyword evidence="8 12" id="KW-0560">Oxidoreductase</keyword>
<evidence type="ECO:0000256" key="1">
    <source>
        <dbReference type="ARBA" id="ARBA00003860"/>
    </source>
</evidence>
<dbReference type="GO" id="GO:0019628">
    <property type="term" value="P:urate catabolic process"/>
    <property type="evidence" value="ECO:0007669"/>
    <property type="project" value="UniProtKB-UniPathway"/>
</dbReference>
<keyword evidence="17" id="KW-1185">Reference proteome</keyword>
<protein>
    <recommendedName>
        <fullName evidence="6 12">Uricase</fullName>
        <ecNumber evidence="5 12">1.7.3.3</ecNumber>
    </recommendedName>
    <alternativeName>
        <fullName evidence="10 12">Urate oxidase</fullName>
    </alternativeName>
</protein>
<dbReference type="Gene3D" id="3.10.270.10">
    <property type="entry name" value="Urate Oxidase"/>
    <property type="match status" value="1"/>
</dbReference>
<evidence type="ECO:0000256" key="5">
    <source>
        <dbReference type="ARBA" id="ARBA00012598"/>
    </source>
</evidence>
<feature type="binding site" evidence="14">
    <location>
        <position position="259"/>
    </location>
    <ligand>
        <name>O2</name>
        <dbReference type="ChEBI" id="CHEBI:15379"/>
    </ligand>
</feature>
<feature type="binding site" evidence="14">
    <location>
        <position position="167"/>
    </location>
    <ligand>
        <name>urate</name>
        <dbReference type="ChEBI" id="CHEBI:17775"/>
    </ligand>
</feature>
<comment type="catalytic activity">
    <reaction evidence="11 12 15">
        <text>urate + O2 + H2O = 5-hydroxyisourate + H2O2</text>
        <dbReference type="Rhea" id="RHEA:21368"/>
        <dbReference type="ChEBI" id="CHEBI:15377"/>
        <dbReference type="ChEBI" id="CHEBI:15379"/>
        <dbReference type="ChEBI" id="CHEBI:16240"/>
        <dbReference type="ChEBI" id="CHEBI:17775"/>
        <dbReference type="ChEBI" id="CHEBI:18072"/>
        <dbReference type="EC" id="1.7.3.3"/>
    </reaction>
</comment>
<dbReference type="EMBL" id="VXIV02003544">
    <property type="protein sequence ID" value="KAF6016430.1"/>
    <property type="molecule type" value="Genomic_DNA"/>
</dbReference>
<feature type="binding site" evidence="14">
    <location>
        <position position="233"/>
    </location>
    <ligand>
        <name>urate</name>
        <dbReference type="ChEBI" id="CHEBI:17775"/>
    </ligand>
</feature>
<feature type="binding site" evidence="14">
    <location>
        <position position="184"/>
    </location>
    <ligand>
        <name>5-hydroxyisourate</name>
        <dbReference type="ChEBI" id="CHEBI:18072"/>
    </ligand>
</feature>
<dbReference type="FunFam" id="3.10.270.10:FF:000001">
    <property type="entry name" value="Uricase"/>
    <property type="match status" value="1"/>
</dbReference>
<dbReference type="InterPro" id="IPR002042">
    <property type="entry name" value="Uricase"/>
</dbReference>
<feature type="active site" description="Charge relay system" evidence="13">
    <location>
        <position position="64"/>
    </location>
</feature>
<feature type="binding site" evidence="14">
    <location>
        <position position="64"/>
    </location>
    <ligand>
        <name>urate</name>
        <dbReference type="ChEBI" id="CHEBI:17775"/>
    </ligand>
</feature>
<evidence type="ECO:0000256" key="10">
    <source>
        <dbReference type="ARBA" id="ARBA00031317"/>
    </source>
</evidence>
<dbReference type="GO" id="GO:0006145">
    <property type="term" value="P:purine nucleobase catabolic process"/>
    <property type="evidence" value="ECO:0007669"/>
    <property type="project" value="TreeGrafter"/>
</dbReference>
<dbReference type="NCBIfam" id="TIGR03383">
    <property type="entry name" value="urate_oxi"/>
    <property type="match status" value="1"/>
</dbReference>
<dbReference type="Pfam" id="PF01014">
    <property type="entry name" value="Uricase"/>
    <property type="match status" value="2"/>
</dbReference>
<name>A0A7J7IRA9_BUGNE</name>
<feature type="binding site" evidence="14">
    <location>
        <position position="233"/>
    </location>
    <ligand>
        <name>5-hydroxyisourate</name>
        <dbReference type="ChEBI" id="CHEBI:18072"/>
    </ligand>
</feature>
<sequence>MAAMIPDSQVKITTSSYGKTGVKLLYVRRQGDWHDITEYEVSTLLELNDHKDYIRGDNSSVVPTDTQKNTVYVVAQKYGVGCPEVFAMTLCRHFLSTYSHVVSARVRVETVNGWTRMTKEGSQHRHAFISSPKCTRYAEVFQKRNRDPEVAAGLSGLRVLKTTQSSFVDFHRCPNTTLPDAEDRILSTVISAEWKYSDLTGVDYCATWELVQDAILDTFAGPPVTGIASPSVQLTLYDSERLVLGKVKQISEMKMSLPNVHYFEFDMGRFHNPALQNTKNVFLPTDKPSGIIQATLRRNQLSKL</sequence>
<feature type="active site" description="Charge relay system" evidence="13">
    <location>
        <position position="19"/>
    </location>
</feature>
<evidence type="ECO:0000256" key="8">
    <source>
        <dbReference type="ARBA" id="ARBA00023002"/>
    </source>
</evidence>
<organism evidence="16 17">
    <name type="scientific">Bugula neritina</name>
    <name type="common">Brown bryozoan</name>
    <name type="synonym">Sertularia neritina</name>
    <dbReference type="NCBI Taxonomy" id="10212"/>
    <lineage>
        <taxon>Eukaryota</taxon>
        <taxon>Metazoa</taxon>
        <taxon>Spiralia</taxon>
        <taxon>Lophotrochozoa</taxon>
        <taxon>Bryozoa</taxon>
        <taxon>Gymnolaemata</taxon>
        <taxon>Cheilostomatida</taxon>
        <taxon>Flustrina</taxon>
        <taxon>Buguloidea</taxon>
        <taxon>Bugulidae</taxon>
        <taxon>Bugula</taxon>
    </lineage>
</organism>
<evidence type="ECO:0000256" key="15">
    <source>
        <dbReference type="RuleBase" id="RU004455"/>
    </source>
</evidence>
<accession>A0A7J7IRA9</accession>
<feature type="binding site" evidence="14">
    <location>
        <position position="259"/>
    </location>
    <ligand>
        <name>urate</name>
        <dbReference type="ChEBI" id="CHEBI:17775"/>
    </ligand>
</feature>
<dbReference type="PIRSF" id="PIRSF000241">
    <property type="entry name" value="Urate_oxidase"/>
    <property type="match status" value="1"/>
</dbReference>
<evidence type="ECO:0000256" key="9">
    <source>
        <dbReference type="ARBA" id="ARBA00023140"/>
    </source>
</evidence>
<comment type="caution">
    <text evidence="16">The sequence shown here is derived from an EMBL/GenBank/DDBJ whole genome shotgun (WGS) entry which is preliminary data.</text>
</comment>
<comment type="similarity">
    <text evidence="4 12 15">Belongs to the uricase family.</text>
</comment>
<feature type="binding site" evidence="14">
    <location>
        <position position="65"/>
    </location>
    <ligand>
        <name>urate</name>
        <dbReference type="ChEBI" id="CHEBI:17775"/>
    </ligand>
</feature>
<feature type="binding site" evidence="14">
    <location>
        <position position="64"/>
    </location>
    <ligand>
        <name>5-hydroxyisourate</name>
        <dbReference type="ChEBI" id="CHEBI:18072"/>
    </ligand>
</feature>
<feature type="binding site" evidence="14">
    <location>
        <position position="65"/>
    </location>
    <ligand>
        <name>5-hydroxyisourate</name>
        <dbReference type="ChEBI" id="CHEBI:18072"/>
    </ligand>
</feature>
<dbReference type="UniPathway" id="UPA00394">
    <property type="reaction ID" value="UER00650"/>
</dbReference>
<evidence type="ECO:0000256" key="12">
    <source>
        <dbReference type="PIRNR" id="PIRNR000241"/>
    </source>
</evidence>
<feature type="binding site" evidence="14">
    <location>
        <position position="232"/>
    </location>
    <ligand>
        <name>urate</name>
        <dbReference type="ChEBI" id="CHEBI:17775"/>
    </ligand>
</feature>
<dbReference type="GO" id="GO:0004846">
    <property type="term" value="F:urate oxidase activity"/>
    <property type="evidence" value="ECO:0007669"/>
    <property type="project" value="UniProtKB-EC"/>
</dbReference>
<dbReference type="OrthoDB" id="9992118at2759"/>
<comment type="pathway">
    <text evidence="3 12">Purine metabolism; urate degradation; (S)-allantoin from urate: step 1/3.</text>
</comment>
<evidence type="ECO:0000256" key="7">
    <source>
        <dbReference type="ARBA" id="ARBA00022631"/>
    </source>
</evidence>
<feature type="binding site" evidence="14">
    <location>
        <position position="167"/>
    </location>
    <ligand>
        <name>5-hydroxyisourate</name>
        <dbReference type="ChEBI" id="CHEBI:18072"/>
    </ligand>
</feature>
<comment type="function">
    <text evidence="1 12 15">Catalyzes the oxidation of uric acid to 5-hydroxyisourate, which is further processed to form (S)-allantoin.</text>
</comment>
<comment type="subcellular location">
    <subcellularLocation>
        <location evidence="2 12">Peroxisome</location>
    </subcellularLocation>
</comment>
<evidence type="ECO:0000256" key="13">
    <source>
        <dbReference type="PIRSR" id="PIRSR000241-1"/>
    </source>
</evidence>
<feature type="active site" description="Charge relay system" evidence="13">
    <location>
        <position position="261"/>
    </location>
</feature>
<feature type="binding site" evidence="14">
    <location>
        <position position="259"/>
    </location>
    <ligand>
        <name>5-hydroxyisourate</name>
        <dbReference type="ChEBI" id="CHEBI:18072"/>
    </ligand>
</feature>
<proteinExistence type="inferred from homology"/>